<proteinExistence type="predicted"/>
<evidence type="ECO:0000313" key="1">
    <source>
        <dbReference type="EMBL" id="TKJ41369.1"/>
    </source>
</evidence>
<sequence length="325" mass="37190">MKRFAATAAVALLATGCNYKPSSVGRARDVLVFTEHKEVIEQELAFALGKQIFTPQPAKEFIVRYMEPGELANRLTQHGILIVGFEQDSLTSSLFPDLSANDSFALYRINDIWAKNQSVLVFMARDTLNMLLGLKAVRSKLHETFKYRLLQRLQAMTYGKGEDAELSEDIETYGFKLNVPKEWLLDERFAEHNFIWVHAHEPDRSIFIYWEDKERPEVSREAMLSLRDSLTARFYEGDYLDSTFTTAGASYFRASEAIRIEGVWQNDSMIVGGPMIGFSFNEGGRFWMIDAMLFYPAPPTKKVFWLNQLEVILATFEPLKASKSD</sequence>
<evidence type="ECO:0008006" key="3">
    <source>
        <dbReference type="Google" id="ProtNLM"/>
    </source>
</evidence>
<dbReference type="InterPro" id="IPR032286">
    <property type="entry name" value="DUF4837"/>
</dbReference>
<name>A0A532V2K5_UNCT6</name>
<accession>A0A532V2K5</accession>
<comment type="caution">
    <text evidence="1">The sequence shown here is derived from an EMBL/GenBank/DDBJ whole genome shotgun (WGS) entry which is preliminary data.</text>
</comment>
<dbReference type="EMBL" id="NJBO01000014">
    <property type="protein sequence ID" value="TKJ41369.1"/>
    <property type="molecule type" value="Genomic_DNA"/>
</dbReference>
<reference evidence="1 2" key="1">
    <citation type="submission" date="2017-06" db="EMBL/GenBank/DDBJ databases">
        <title>Novel microbial phyla capable of carbon fixation and sulfur reduction in deep-sea sediments.</title>
        <authorList>
            <person name="Huang J."/>
            <person name="Baker B."/>
            <person name="Wang Y."/>
        </authorList>
    </citation>
    <scope>NUCLEOTIDE SEQUENCE [LARGE SCALE GENOMIC DNA]</scope>
    <source>
        <strain evidence="1">B3_TA06</strain>
    </source>
</reference>
<dbReference type="Proteomes" id="UP000317778">
    <property type="component" value="Unassembled WGS sequence"/>
</dbReference>
<dbReference type="AlphaFoldDB" id="A0A532V2K5"/>
<organism evidence="1 2">
    <name type="scientific">candidate division TA06 bacterium B3_TA06</name>
    <dbReference type="NCBI Taxonomy" id="2012487"/>
    <lineage>
        <taxon>Bacteria</taxon>
        <taxon>Bacteria division TA06</taxon>
    </lineage>
</organism>
<dbReference type="PROSITE" id="PS51257">
    <property type="entry name" value="PROKAR_LIPOPROTEIN"/>
    <property type="match status" value="1"/>
</dbReference>
<gene>
    <name evidence="1" type="ORF">CEE36_08625</name>
</gene>
<dbReference type="Pfam" id="PF16125">
    <property type="entry name" value="DUF4837"/>
    <property type="match status" value="1"/>
</dbReference>
<evidence type="ECO:0000313" key="2">
    <source>
        <dbReference type="Proteomes" id="UP000317778"/>
    </source>
</evidence>
<protein>
    <recommendedName>
        <fullName evidence="3">DUF4837 domain-containing protein</fullName>
    </recommendedName>
</protein>